<dbReference type="SMART" id="SM00651">
    <property type="entry name" value="Sm"/>
    <property type="match status" value="1"/>
</dbReference>
<feature type="compositionally biased region" description="Polar residues" evidence="2">
    <location>
        <begin position="21"/>
        <end position="32"/>
    </location>
</feature>
<protein>
    <recommendedName>
        <fullName evidence="3">Sm domain-containing protein</fullName>
    </recommendedName>
</protein>
<dbReference type="PANTHER" id="PTHR10701">
    <property type="entry name" value="SMALL NUCLEAR RIBONUCLEOPROTEIN-ASSOCIATED PROTEIN B AND N"/>
    <property type="match status" value="1"/>
</dbReference>
<evidence type="ECO:0000313" key="4">
    <source>
        <dbReference type="EMBL" id="OWA49776.1"/>
    </source>
</evidence>
<dbReference type="InterPro" id="IPR050914">
    <property type="entry name" value="snRNP_SmB/NAA38-like"/>
</dbReference>
<dbReference type="SUPFAM" id="SSF50182">
    <property type="entry name" value="Sm-like ribonucleoproteins"/>
    <property type="match status" value="1"/>
</dbReference>
<reference evidence="5" key="1">
    <citation type="submission" date="2017-01" db="EMBL/GenBank/DDBJ databases">
        <title>Comparative genomics of anhydrobiosis in the tardigrade Hypsibius dujardini.</title>
        <authorList>
            <person name="Yoshida Y."/>
            <person name="Koutsovoulos G."/>
            <person name="Laetsch D."/>
            <person name="Stevens L."/>
            <person name="Kumar S."/>
            <person name="Horikawa D."/>
            <person name="Ishino K."/>
            <person name="Komine S."/>
            <person name="Tomita M."/>
            <person name="Blaxter M."/>
            <person name="Arakawa K."/>
        </authorList>
    </citation>
    <scope>NUCLEOTIDE SEQUENCE [LARGE SCALE GENOMIC DNA]</scope>
    <source>
        <strain evidence="5">Z151</strain>
    </source>
</reference>
<dbReference type="Proteomes" id="UP000192578">
    <property type="component" value="Unassembled WGS sequence"/>
</dbReference>
<accession>A0A9X6RJB4</accession>
<dbReference type="EMBL" id="MTYJ01000173">
    <property type="protein sequence ID" value="OWA49776.1"/>
    <property type="molecule type" value="Genomic_DNA"/>
</dbReference>
<dbReference type="OrthoDB" id="368909at2759"/>
<dbReference type="InterPro" id="IPR034110">
    <property type="entry name" value="LSMD1_Sm"/>
</dbReference>
<sequence>MDQQEDQFYASADEILHPVGVTTSTNPSSAAGKSSPGRDAIRKLFHRELKVVLVDDRVIIGSFFCTDRDCNIVLGGAREYENEADFAGGKVEPRFIGLVMVNKKNTKAVFVDEKAEDAVEGAK</sequence>
<evidence type="ECO:0000256" key="2">
    <source>
        <dbReference type="SAM" id="MobiDB-lite"/>
    </source>
</evidence>
<dbReference type="AlphaFoldDB" id="A0A9X6RJB4"/>
<feature type="domain" description="Sm" evidence="3">
    <location>
        <begin position="39"/>
        <end position="111"/>
    </location>
</feature>
<evidence type="ECO:0000313" key="5">
    <source>
        <dbReference type="Proteomes" id="UP000192578"/>
    </source>
</evidence>
<name>A0A9X6RJB4_HYPEX</name>
<evidence type="ECO:0000256" key="1">
    <source>
        <dbReference type="ARBA" id="ARBA00006850"/>
    </source>
</evidence>
<dbReference type="PANTHER" id="PTHR10701:SF5">
    <property type="entry name" value="N-ALPHA-ACETYLTRANSFERASE 38, NATC AUXILIARY SUBUNIT"/>
    <property type="match status" value="1"/>
</dbReference>
<keyword evidence="5" id="KW-1185">Reference proteome</keyword>
<dbReference type="InterPro" id="IPR001163">
    <property type="entry name" value="Sm_dom_euk/arc"/>
</dbReference>
<dbReference type="Gene3D" id="2.30.30.100">
    <property type="match status" value="1"/>
</dbReference>
<organism evidence="4 5">
    <name type="scientific">Hypsibius exemplaris</name>
    <name type="common">Freshwater tardigrade</name>
    <dbReference type="NCBI Taxonomy" id="2072580"/>
    <lineage>
        <taxon>Eukaryota</taxon>
        <taxon>Metazoa</taxon>
        <taxon>Ecdysozoa</taxon>
        <taxon>Tardigrada</taxon>
        <taxon>Eutardigrada</taxon>
        <taxon>Parachela</taxon>
        <taxon>Hypsibioidea</taxon>
        <taxon>Hypsibiidae</taxon>
        <taxon>Hypsibius</taxon>
    </lineage>
</organism>
<evidence type="ECO:0000259" key="3">
    <source>
        <dbReference type="SMART" id="SM00651"/>
    </source>
</evidence>
<dbReference type="GO" id="GO:0031417">
    <property type="term" value="C:NatC complex"/>
    <property type="evidence" value="ECO:0007669"/>
    <property type="project" value="InterPro"/>
</dbReference>
<gene>
    <name evidence="4" type="ORF">BV898_14313</name>
</gene>
<dbReference type="Pfam" id="PF01423">
    <property type="entry name" value="LSM"/>
    <property type="match status" value="1"/>
</dbReference>
<comment type="similarity">
    <text evidence="1">Belongs to the snRNP Sm proteins family.</text>
</comment>
<comment type="caution">
    <text evidence="4">The sequence shown here is derived from an EMBL/GenBank/DDBJ whole genome shotgun (WGS) entry which is preliminary data.</text>
</comment>
<proteinExistence type="inferred from homology"/>
<feature type="region of interest" description="Disordered" evidence="2">
    <location>
        <begin position="11"/>
        <end position="37"/>
    </location>
</feature>
<dbReference type="InterPro" id="IPR010920">
    <property type="entry name" value="LSM_dom_sf"/>
</dbReference>
<dbReference type="CDD" id="cd06168">
    <property type="entry name" value="LSMD1"/>
    <property type="match status" value="1"/>
</dbReference>